<dbReference type="PIRSF" id="PIRSF001221">
    <property type="entry name" value="Amidase_fungi"/>
    <property type="match status" value="1"/>
</dbReference>
<dbReference type="Gene3D" id="3.90.1300.10">
    <property type="entry name" value="Amidase signature (AS) domain"/>
    <property type="match status" value="1"/>
</dbReference>
<evidence type="ECO:0000313" key="2">
    <source>
        <dbReference type="EMBL" id="CAK0861648.1"/>
    </source>
</evidence>
<dbReference type="EMBL" id="CAUYUJ010016082">
    <property type="protein sequence ID" value="CAK0861648.1"/>
    <property type="molecule type" value="Genomic_DNA"/>
</dbReference>
<name>A0ABN9UP02_9DINO</name>
<protein>
    <recommendedName>
        <fullName evidence="1">Amidase domain-containing protein</fullName>
    </recommendedName>
</protein>
<dbReference type="InterPro" id="IPR023631">
    <property type="entry name" value="Amidase_dom"/>
</dbReference>
<accession>A0ABN9UP02</accession>
<dbReference type="PANTHER" id="PTHR43372:SF4">
    <property type="entry name" value="FATTY-ACID AMIDE HYDROLASE 2"/>
    <property type="match status" value="1"/>
</dbReference>
<gene>
    <name evidence="2" type="ORF">PCOR1329_LOCUS50261</name>
</gene>
<dbReference type="InterPro" id="IPR052739">
    <property type="entry name" value="FAAH2"/>
</dbReference>
<keyword evidence="3" id="KW-1185">Reference proteome</keyword>
<dbReference type="Proteomes" id="UP001189429">
    <property type="component" value="Unassembled WGS sequence"/>
</dbReference>
<evidence type="ECO:0000259" key="1">
    <source>
        <dbReference type="Pfam" id="PF01425"/>
    </source>
</evidence>
<proteinExistence type="predicted"/>
<reference evidence="2" key="1">
    <citation type="submission" date="2023-10" db="EMBL/GenBank/DDBJ databases">
        <authorList>
            <person name="Chen Y."/>
            <person name="Shah S."/>
            <person name="Dougan E. K."/>
            <person name="Thang M."/>
            <person name="Chan C."/>
        </authorList>
    </citation>
    <scope>NUCLEOTIDE SEQUENCE [LARGE SCALE GENOMIC DNA]</scope>
</reference>
<organism evidence="2 3">
    <name type="scientific">Prorocentrum cordatum</name>
    <dbReference type="NCBI Taxonomy" id="2364126"/>
    <lineage>
        <taxon>Eukaryota</taxon>
        <taxon>Sar</taxon>
        <taxon>Alveolata</taxon>
        <taxon>Dinophyceae</taxon>
        <taxon>Prorocentrales</taxon>
        <taxon>Prorocentraceae</taxon>
        <taxon>Prorocentrum</taxon>
    </lineage>
</organism>
<comment type="caution">
    <text evidence="2">The sequence shown here is derived from an EMBL/GenBank/DDBJ whole genome shotgun (WGS) entry which is preliminary data.</text>
</comment>
<evidence type="ECO:0000313" key="3">
    <source>
        <dbReference type="Proteomes" id="UP001189429"/>
    </source>
</evidence>
<feature type="domain" description="Amidase" evidence="1">
    <location>
        <begin position="52"/>
        <end position="490"/>
    </location>
</feature>
<dbReference type="PANTHER" id="PTHR43372">
    <property type="entry name" value="FATTY-ACID AMIDE HYDROLASE"/>
    <property type="match status" value="1"/>
</dbReference>
<dbReference type="Pfam" id="PF01425">
    <property type="entry name" value="Amidase"/>
    <property type="match status" value="1"/>
</dbReference>
<dbReference type="SUPFAM" id="SSF75304">
    <property type="entry name" value="Amidase signature (AS) enzymes"/>
    <property type="match status" value="1"/>
</dbReference>
<sequence>MPMFVPLLIASQSRSMVSRSGFVNHDAAALVWSSATELAALLSKGAVSSRALTEAYISRIQALDGPVNAVVVRCFDAARERAAEADAALARGRVWGPLHGVPITVKENNDVKGLPTTLGNLAKINNIAASNSLVVQRLLDAGAVLLGKTNLALDLNDVQSYNDVYGRTCNPHDISRTPGGSSGGSAAALAAGFTALELGGDIGGSIRTPAHCCGIFGHKATLGAIPVTDRPSRQADIVVKGPLARSAEDLELSMRLLARAAGPAARAWSLTLPESESTKLSHFRVAVWGDDPVCPVDSHVRAAIKRVVLCLRQAGCEVDEAARPDVDSVRAFRVYKQLLASAENAGIPDVELQRLVSKSKGTVLEEQTGWIAQTYNRWHDADAERQVMRAAWEEFFTSFDVLVCPICCSIAWPHDHSGETDQPFWKIGERVIHGAEGHTTPYHDQVFWSGLTNICGNPSTVFPAGFFTSNNGTRLPVGLQIVGPEWGDLTTIAFAKALEVEAGFKFEACHDFRSML</sequence>
<dbReference type="InterPro" id="IPR036928">
    <property type="entry name" value="AS_sf"/>
</dbReference>